<dbReference type="AlphaFoldDB" id="A0A2H3JLR9"/>
<dbReference type="PANTHER" id="PTHR13318:SF95">
    <property type="entry name" value="F-BOX PROTEIN YLR352W"/>
    <property type="match status" value="1"/>
</dbReference>
<reference evidence="3 4" key="1">
    <citation type="journal article" date="2012" name="Science">
        <title>The Paleozoic origin of enzymatic lignin decomposition reconstructed from 31 fungal genomes.</title>
        <authorList>
            <person name="Floudas D."/>
            <person name="Binder M."/>
            <person name="Riley R."/>
            <person name="Barry K."/>
            <person name="Blanchette R.A."/>
            <person name="Henrissat B."/>
            <person name="Martinez A.T."/>
            <person name="Otillar R."/>
            <person name="Spatafora J.W."/>
            <person name="Yadav J.S."/>
            <person name="Aerts A."/>
            <person name="Benoit I."/>
            <person name="Boyd A."/>
            <person name="Carlson A."/>
            <person name="Copeland A."/>
            <person name="Coutinho P.M."/>
            <person name="de Vries R.P."/>
            <person name="Ferreira P."/>
            <person name="Findley K."/>
            <person name="Foster B."/>
            <person name="Gaskell J."/>
            <person name="Glotzer D."/>
            <person name="Gorecki P."/>
            <person name="Heitman J."/>
            <person name="Hesse C."/>
            <person name="Hori C."/>
            <person name="Igarashi K."/>
            <person name="Jurgens J.A."/>
            <person name="Kallen N."/>
            <person name="Kersten P."/>
            <person name="Kohler A."/>
            <person name="Kuees U."/>
            <person name="Kumar T.K.A."/>
            <person name="Kuo A."/>
            <person name="LaButti K."/>
            <person name="Larrondo L.F."/>
            <person name="Lindquist E."/>
            <person name="Ling A."/>
            <person name="Lombard V."/>
            <person name="Lucas S."/>
            <person name="Lundell T."/>
            <person name="Martin R."/>
            <person name="McLaughlin D.J."/>
            <person name="Morgenstern I."/>
            <person name="Morin E."/>
            <person name="Murat C."/>
            <person name="Nagy L.G."/>
            <person name="Nolan M."/>
            <person name="Ohm R.A."/>
            <person name="Patyshakuliyeva A."/>
            <person name="Rokas A."/>
            <person name="Ruiz-Duenas F.J."/>
            <person name="Sabat G."/>
            <person name="Salamov A."/>
            <person name="Samejima M."/>
            <person name="Schmutz J."/>
            <person name="Slot J.C."/>
            <person name="St John F."/>
            <person name="Stenlid J."/>
            <person name="Sun H."/>
            <person name="Sun S."/>
            <person name="Syed K."/>
            <person name="Tsang A."/>
            <person name="Wiebenga A."/>
            <person name="Young D."/>
            <person name="Pisabarro A."/>
            <person name="Eastwood D.C."/>
            <person name="Martin F."/>
            <person name="Cullen D."/>
            <person name="Grigoriev I.V."/>
            <person name="Hibbett D.S."/>
        </authorList>
    </citation>
    <scope>NUCLEOTIDE SEQUENCE [LARGE SCALE GENOMIC DNA]</scope>
    <source>
        <strain evidence="3 4">MD-104</strain>
    </source>
</reference>
<protein>
    <submittedName>
        <fullName evidence="3">RNI-like protein</fullName>
    </submittedName>
</protein>
<accession>A0A2H3JLR9</accession>
<dbReference type="Pfam" id="PF25372">
    <property type="entry name" value="DUF7885"/>
    <property type="match status" value="2"/>
</dbReference>
<organism evidence="3 4">
    <name type="scientific">Wolfiporia cocos (strain MD-104)</name>
    <name type="common">Brown rot fungus</name>
    <dbReference type="NCBI Taxonomy" id="742152"/>
    <lineage>
        <taxon>Eukaryota</taxon>
        <taxon>Fungi</taxon>
        <taxon>Dikarya</taxon>
        <taxon>Basidiomycota</taxon>
        <taxon>Agaricomycotina</taxon>
        <taxon>Agaricomycetes</taxon>
        <taxon>Polyporales</taxon>
        <taxon>Phaeolaceae</taxon>
        <taxon>Wolfiporia</taxon>
    </lineage>
</organism>
<dbReference type="GO" id="GO:0019005">
    <property type="term" value="C:SCF ubiquitin ligase complex"/>
    <property type="evidence" value="ECO:0007669"/>
    <property type="project" value="TreeGrafter"/>
</dbReference>
<dbReference type="OMA" id="DQALVHI"/>
<feature type="region of interest" description="Disordered" evidence="1">
    <location>
        <begin position="182"/>
        <end position="232"/>
    </location>
</feature>
<evidence type="ECO:0000256" key="1">
    <source>
        <dbReference type="SAM" id="MobiDB-lite"/>
    </source>
</evidence>
<dbReference type="SUPFAM" id="SSF52047">
    <property type="entry name" value="RNI-like"/>
    <property type="match status" value="2"/>
</dbReference>
<dbReference type="SMART" id="SM00367">
    <property type="entry name" value="LRR_CC"/>
    <property type="match status" value="10"/>
</dbReference>
<dbReference type="Proteomes" id="UP000218811">
    <property type="component" value="Unassembled WGS sequence"/>
</dbReference>
<dbReference type="PANTHER" id="PTHR13318">
    <property type="entry name" value="PARTNER OF PAIRED, ISOFORM B-RELATED"/>
    <property type="match status" value="1"/>
</dbReference>
<dbReference type="InterPro" id="IPR057207">
    <property type="entry name" value="FBXL15_LRR"/>
</dbReference>
<proteinExistence type="predicted"/>
<keyword evidence="4" id="KW-1185">Reference proteome</keyword>
<feature type="domain" description="F-box/LRR-repeat protein 15-like leucin rich repeat" evidence="2">
    <location>
        <begin position="57"/>
        <end position="165"/>
    </location>
</feature>
<dbReference type="OrthoDB" id="10257471at2759"/>
<dbReference type="Gene3D" id="3.80.10.10">
    <property type="entry name" value="Ribonuclease Inhibitor"/>
    <property type="match status" value="2"/>
</dbReference>
<evidence type="ECO:0000313" key="4">
    <source>
        <dbReference type="Proteomes" id="UP000218811"/>
    </source>
</evidence>
<feature type="compositionally biased region" description="Low complexity" evidence="1">
    <location>
        <begin position="200"/>
        <end position="230"/>
    </location>
</feature>
<evidence type="ECO:0000259" key="2">
    <source>
        <dbReference type="Pfam" id="PF25372"/>
    </source>
</evidence>
<sequence length="485" mass="53721">MSKFINRLPLTEDACTSAVHIQLTRPRSHAISDDELAHILPWCPNLESIDLSGVPDLTDRTVILLAHSAPDLREIDLSGCKLVTDAAIIELAHVCSDLEIVKLNRLSTLTDQAISTLARQLVNLAELELCDLHLITAVSVRDIWTFCTKVRRLKLARCTGLTDKAFPAVPFRTEAKRRSRLRGSWPATVSERSSSPITERTASTAARAPRPPSTVLSDSSASDSEGSEGARPMSWLETLPPLLFSPGRKFANLRTLDVSWCPLLTDAAIAGTVAYAPRLYHVNLSGCPLLTDAAASAIAQLEYHLDQVGLSFLGNLTDRGVATIVKACDQLRIVDVSYCPHLTDLSLLELATLPLQRLSLSGVPQLTDNALLFLAERAGTLMRLELDRCRHISLSAIHVLLRRAPNLSHLNVTAVSSMRRVGVERFSDRAPKNWDERAQGIYRVYRYEGVQKLLGFLDKEYQRHCEAERRNIPFVPRADDSNDLY</sequence>
<dbReference type="STRING" id="742152.A0A2H3JLR9"/>
<gene>
    <name evidence="3" type="ORF">WOLCODRAFT_131537</name>
</gene>
<evidence type="ECO:0000313" key="3">
    <source>
        <dbReference type="EMBL" id="PCH40803.1"/>
    </source>
</evidence>
<dbReference type="EMBL" id="KB468113">
    <property type="protein sequence ID" value="PCH40803.1"/>
    <property type="molecule type" value="Genomic_DNA"/>
</dbReference>
<name>A0A2H3JLR9_WOLCO</name>
<feature type="domain" description="F-box/LRR-repeat protein 15-like leucin rich repeat" evidence="2">
    <location>
        <begin position="252"/>
        <end position="414"/>
    </location>
</feature>
<dbReference type="GO" id="GO:0031146">
    <property type="term" value="P:SCF-dependent proteasomal ubiquitin-dependent protein catabolic process"/>
    <property type="evidence" value="ECO:0007669"/>
    <property type="project" value="TreeGrafter"/>
</dbReference>
<dbReference type="InterPro" id="IPR006553">
    <property type="entry name" value="Leu-rich_rpt_Cys-con_subtyp"/>
</dbReference>
<dbReference type="InterPro" id="IPR032675">
    <property type="entry name" value="LRR_dom_sf"/>
</dbReference>